<dbReference type="RefSeq" id="WP_158049167.1">
    <property type="nucleotide sequence ID" value="NZ_DAWAFB010000004.1"/>
</dbReference>
<dbReference type="AlphaFoldDB" id="A0A6N6NSY4"/>
<keyword evidence="2" id="KW-1133">Transmembrane helix</keyword>
<name>A0A6N6NSY4_9ACTN</name>
<evidence type="ECO:0000313" key="3">
    <source>
        <dbReference type="EMBL" id="KAB1641333.1"/>
    </source>
</evidence>
<organism evidence="3 4">
    <name type="scientific">Ellagibacter isourolithinifaciens</name>
    <dbReference type="NCBI Taxonomy" id="2137581"/>
    <lineage>
        <taxon>Bacteria</taxon>
        <taxon>Bacillati</taxon>
        <taxon>Actinomycetota</taxon>
        <taxon>Coriobacteriia</taxon>
        <taxon>Eggerthellales</taxon>
        <taxon>Eggerthellaceae</taxon>
        <taxon>Ellagibacter</taxon>
    </lineage>
</organism>
<keyword evidence="4" id="KW-1185">Reference proteome</keyword>
<evidence type="ECO:0000256" key="1">
    <source>
        <dbReference type="SAM" id="MobiDB-lite"/>
    </source>
</evidence>
<accession>A0A6N6NSY4</accession>
<proteinExistence type="predicted"/>
<evidence type="ECO:0000313" key="4">
    <source>
        <dbReference type="Proteomes" id="UP000468668"/>
    </source>
</evidence>
<feature type="transmembrane region" description="Helical" evidence="2">
    <location>
        <begin position="15"/>
        <end position="35"/>
    </location>
</feature>
<sequence>MDITELYHFLFETPEGVGCLVGICLVLSLIVCVIMERRTRKRFADRPKGEDDWSIFDDDDEDEEKED</sequence>
<gene>
    <name evidence="3" type="ORF">F8C90_04035</name>
</gene>
<reference evidence="3 4" key="1">
    <citation type="submission" date="2019-09" db="EMBL/GenBank/DDBJ databases">
        <title>Whole genome shotgun sequencing (WGS) of Ellagibacter isourolithinifaciens DSM 104140(T) and Adlercreutzia muris DSM 29508(T).</title>
        <authorList>
            <person name="Stoll D.A."/>
            <person name="Danylec N."/>
            <person name="Huch M."/>
        </authorList>
    </citation>
    <scope>NUCLEOTIDE SEQUENCE [LARGE SCALE GENOMIC DNA]</scope>
    <source>
        <strain evidence="3 4">DSM 104140</strain>
    </source>
</reference>
<protein>
    <submittedName>
        <fullName evidence="3">Uncharacterized protein</fullName>
    </submittedName>
</protein>
<dbReference type="Proteomes" id="UP000468668">
    <property type="component" value="Unassembled WGS sequence"/>
</dbReference>
<evidence type="ECO:0000256" key="2">
    <source>
        <dbReference type="SAM" id="Phobius"/>
    </source>
</evidence>
<dbReference type="InterPro" id="IPR046570">
    <property type="entry name" value="DUF6724"/>
</dbReference>
<dbReference type="Pfam" id="PF20485">
    <property type="entry name" value="DUF6724"/>
    <property type="match status" value="1"/>
</dbReference>
<comment type="caution">
    <text evidence="3">The sequence shown here is derived from an EMBL/GenBank/DDBJ whole genome shotgun (WGS) entry which is preliminary data.</text>
</comment>
<dbReference type="EMBL" id="WAJR01000006">
    <property type="protein sequence ID" value="KAB1641333.1"/>
    <property type="molecule type" value="Genomic_DNA"/>
</dbReference>
<feature type="region of interest" description="Disordered" evidence="1">
    <location>
        <begin position="44"/>
        <end position="67"/>
    </location>
</feature>
<keyword evidence="2" id="KW-0472">Membrane</keyword>
<keyword evidence="2" id="KW-0812">Transmembrane</keyword>
<dbReference type="OrthoDB" id="3197272at2"/>
<dbReference type="GeneID" id="98657574"/>
<feature type="compositionally biased region" description="Acidic residues" evidence="1">
    <location>
        <begin position="52"/>
        <end position="67"/>
    </location>
</feature>